<dbReference type="InterPro" id="IPR020683">
    <property type="entry name" value="DUF3447"/>
</dbReference>
<dbReference type="Pfam" id="PF11929">
    <property type="entry name" value="DUF3447"/>
    <property type="match status" value="1"/>
</dbReference>
<dbReference type="Proteomes" id="UP001470230">
    <property type="component" value="Unassembled WGS sequence"/>
</dbReference>
<accession>A0ABR2JWB5</accession>
<gene>
    <name evidence="2" type="ORF">M9Y10_045818</name>
</gene>
<evidence type="ECO:0000313" key="2">
    <source>
        <dbReference type="EMBL" id="KAK8883170.1"/>
    </source>
</evidence>
<dbReference type="Gene3D" id="1.25.40.20">
    <property type="entry name" value="Ankyrin repeat-containing domain"/>
    <property type="match status" value="1"/>
</dbReference>
<proteinExistence type="predicted"/>
<protein>
    <recommendedName>
        <fullName evidence="1">DUF3447 domain-containing protein</fullName>
    </recommendedName>
</protein>
<dbReference type="PANTHER" id="PTHR24159:SF5">
    <property type="entry name" value="ANK_REP_REGION DOMAIN-CONTAINING PROTEIN"/>
    <property type="match status" value="1"/>
</dbReference>
<dbReference type="InterPro" id="IPR036770">
    <property type="entry name" value="Ankyrin_rpt-contain_sf"/>
</dbReference>
<name>A0ABR2JWB5_9EUKA</name>
<dbReference type="EMBL" id="JAPFFF010000009">
    <property type="protein sequence ID" value="KAK8883170.1"/>
    <property type="molecule type" value="Genomic_DNA"/>
</dbReference>
<sequence>MFSFVFKIPKEKIDWNIIINGHTIECSQKTASSISKVISQHIKKDKSKTSYSITIPEFENSFVCSESDYQYFDNIFNLVPLQISNINSGVLKIFAEKFEIEELSSLIKIFESYYDIISNDQSIQIQKDITNELADIDENSFESLLQHFSEIEKSENNILTLDFIYLLFFSSCFSKPTKIELFLTFLKKYEENTNGGQFEYFKKKLLEEFKLAYEIDRSYVDNSIEKTLYSNYPLKSAYFILNYLCNIKEINESDMTKYRKRFQNCYSFNSQSNRKGEFSQEEIEEYKKSGYNPTQLYQAIKNDDLDLFTHLMTQKSDTNDFNNKISLLSYERNPDILFQKKNFSDEIRNLELAAVYGSEKIFNYILLNIKDVEIEPITVRMAFIGGNNSIIHKCVEKIEMDDYLLEMCIILTIKYKHQELFEWLYEEHEVVKNKKVYDHLIQNAIKFNNIDVVIFLLSSGFDYTSLFMLSLLFDQFNLARLAIKLPYSRDIPKTQKKSLQPFTYKYDDILFYFFDLNYHFLLLFIKIKLNLLK</sequence>
<evidence type="ECO:0000259" key="1">
    <source>
        <dbReference type="Pfam" id="PF11929"/>
    </source>
</evidence>
<dbReference type="SUPFAM" id="SSF48403">
    <property type="entry name" value="Ankyrin repeat"/>
    <property type="match status" value="1"/>
</dbReference>
<organism evidence="2 3">
    <name type="scientific">Tritrichomonas musculus</name>
    <dbReference type="NCBI Taxonomy" id="1915356"/>
    <lineage>
        <taxon>Eukaryota</taxon>
        <taxon>Metamonada</taxon>
        <taxon>Parabasalia</taxon>
        <taxon>Tritrichomonadida</taxon>
        <taxon>Tritrichomonadidae</taxon>
        <taxon>Tritrichomonas</taxon>
    </lineage>
</organism>
<keyword evidence="3" id="KW-1185">Reference proteome</keyword>
<feature type="domain" description="DUF3447" evidence="1">
    <location>
        <begin position="372"/>
        <end position="429"/>
    </location>
</feature>
<dbReference type="PANTHER" id="PTHR24159">
    <property type="match status" value="1"/>
</dbReference>
<evidence type="ECO:0000313" key="3">
    <source>
        <dbReference type="Proteomes" id="UP001470230"/>
    </source>
</evidence>
<comment type="caution">
    <text evidence="2">The sequence shown here is derived from an EMBL/GenBank/DDBJ whole genome shotgun (WGS) entry which is preliminary data.</text>
</comment>
<reference evidence="2 3" key="1">
    <citation type="submission" date="2024-04" db="EMBL/GenBank/DDBJ databases">
        <title>Tritrichomonas musculus Genome.</title>
        <authorList>
            <person name="Alves-Ferreira E."/>
            <person name="Grigg M."/>
            <person name="Lorenzi H."/>
            <person name="Galac M."/>
        </authorList>
    </citation>
    <scope>NUCLEOTIDE SEQUENCE [LARGE SCALE GENOMIC DNA]</scope>
    <source>
        <strain evidence="2 3">EAF2021</strain>
    </source>
</reference>